<keyword evidence="2" id="KW-1185">Reference proteome</keyword>
<protein>
    <submittedName>
        <fullName evidence="1">Uncharacterized protein</fullName>
    </submittedName>
</protein>
<gene>
    <name evidence="1" type="ordered locus">ACMV_29390</name>
</gene>
<sequence length="211" mass="23220">MDRQLLDFTRRALAAGAARAEIAAALRAAGWQDADIGEALRAFAEVPFPVPVPRAQPYLSAREVFVYLVVFVALYTAAYNAGALAFHLIDHAFPRRIGSRIYVSATLLRDIRWNISAILVAYPVFVVLFRRINRAIARDPARRGSRPRQWLTYLTLFITALWLAGDVMALIYNALGGELAVATLLKLATVAVIAGGMFGYFLRDAREAAAP</sequence>
<proteinExistence type="predicted"/>
<dbReference type="HOGENOM" id="CLU_1286917_0_0_5"/>
<evidence type="ECO:0000313" key="1">
    <source>
        <dbReference type="EMBL" id="BAJ82286.1"/>
    </source>
</evidence>
<dbReference type="RefSeq" id="WP_013640908.1">
    <property type="nucleotide sequence ID" value="NC_015186.1"/>
</dbReference>
<accession>F0J4T9</accession>
<dbReference type="Proteomes" id="UP000007100">
    <property type="component" value="Chromosome"/>
</dbReference>
<dbReference type="EMBL" id="AP012035">
    <property type="protein sequence ID" value="BAJ82286.1"/>
    <property type="molecule type" value="Genomic_DNA"/>
</dbReference>
<reference evidence="1 2" key="1">
    <citation type="submission" date="2010-12" db="EMBL/GenBank/DDBJ databases">
        <title>Whole genome sequence of Acidiphilium multivorum AIU301.</title>
        <authorList>
            <person name="Narita-Yamada S."/>
            <person name="Nakamura S."/>
            <person name="Ito N."/>
            <person name="Takarada H."/>
            <person name="Katano Y."/>
            <person name="Nakazawa H."/>
            <person name="Hosoyama A."/>
            <person name="Yamada R."/>
            <person name="Fujita N."/>
        </authorList>
    </citation>
    <scope>NUCLEOTIDE SEQUENCE [LARGE SCALE GENOMIC DNA]</scope>
    <source>
        <strain evidence="2">DSM 11245 / JCM 8867 / AIU301</strain>
    </source>
</reference>
<name>F0J4T9_ACIMA</name>
<evidence type="ECO:0000313" key="2">
    <source>
        <dbReference type="Proteomes" id="UP000007100"/>
    </source>
</evidence>
<dbReference type="OrthoDB" id="529444at2"/>
<organism evidence="1 2">
    <name type="scientific">Acidiphilium multivorum (strain DSM 11245 / JCM 8867 / NBRC 100883 / AIU 301)</name>
    <dbReference type="NCBI Taxonomy" id="926570"/>
    <lineage>
        <taxon>Bacteria</taxon>
        <taxon>Pseudomonadati</taxon>
        <taxon>Pseudomonadota</taxon>
        <taxon>Alphaproteobacteria</taxon>
        <taxon>Acetobacterales</taxon>
        <taxon>Acidocellaceae</taxon>
        <taxon>Acidiphilium</taxon>
    </lineage>
</organism>
<dbReference type="Pfam" id="PF18920">
    <property type="entry name" value="DUF5671"/>
    <property type="match status" value="1"/>
</dbReference>
<dbReference type="KEGG" id="amv:ACMV_29390"/>
<dbReference type="InterPro" id="IPR043728">
    <property type="entry name" value="DUF5671"/>
</dbReference>
<dbReference type="AlphaFoldDB" id="F0J4T9"/>